<accession>A0ABW5P3K0</accession>
<keyword evidence="2" id="KW-1185">Reference proteome</keyword>
<comment type="caution">
    <text evidence="1">The sequence shown here is derived from an EMBL/GenBank/DDBJ whole genome shotgun (WGS) entry which is preliminary data.</text>
</comment>
<protein>
    <submittedName>
        <fullName evidence="1">Uncharacterized protein</fullName>
    </submittedName>
</protein>
<dbReference type="RefSeq" id="WP_386845611.1">
    <property type="nucleotide sequence ID" value="NZ_JBHUMK010000047.1"/>
</dbReference>
<organism evidence="1 2">
    <name type="scientific">Deinococcus taklimakanensis</name>
    <dbReference type="NCBI Taxonomy" id="536443"/>
    <lineage>
        <taxon>Bacteria</taxon>
        <taxon>Thermotogati</taxon>
        <taxon>Deinococcota</taxon>
        <taxon>Deinococci</taxon>
        <taxon>Deinococcales</taxon>
        <taxon>Deinococcaceae</taxon>
        <taxon>Deinococcus</taxon>
    </lineage>
</organism>
<sequence>MKHSRLIEDGTHAELLSRGGKYAELWQLQASQYGPVEAEGEQDPARPTTP</sequence>
<evidence type="ECO:0000313" key="1">
    <source>
        <dbReference type="EMBL" id="MFD2609887.1"/>
    </source>
</evidence>
<name>A0ABW5P3K0_9DEIO</name>
<evidence type="ECO:0000313" key="2">
    <source>
        <dbReference type="Proteomes" id="UP001597475"/>
    </source>
</evidence>
<gene>
    <name evidence="1" type="ORF">ACFSR9_10650</name>
</gene>
<reference evidence="2" key="1">
    <citation type="journal article" date="2019" name="Int. J. Syst. Evol. Microbiol.">
        <title>The Global Catalogue of Microorganisms (GCM) 10K type strain sequencing project: providing services to taxonomists for standard genome sequencing and annotation.</title>
        <authorList>
            <consortium name="The Broad Institute Genomics Platform"/>
            <consortium name="The Broad Institute Genome Sequencing Center for Infectious Disease"/>
            <person name="Wu L."/>
            <person name="Ma J."/>
        </authorList>
    </citation>
    <scope>NUCLEOTIDE SEQUENCE [LARGE SCALE GENOMIC DNA]</scope>
    <source>
        <strain evidence="2">KCTC 33842</strain>
    </source>
</reference>
<proteinExistence type="predicted"/>
<dbReference type="Proteomes" id="UP001597475">
    <property type="component" value="Unassembled WGS sequence"/>
</dbReference>
<dbReference type="EMBL" id="JBHUMK010000047">
    <property type="protein sequence ID" value="MFD2609887.1"/>
    <property type="molecule type" value="Genomic_DNA"/>
</dbReference>